<evidence type="ECO:0000313" key="1">
    <source>
        <dbReference type="Proteomes" id="UP000887574"/>
    </source>
</evidence>
<name>A0A915DV24_9BILA</name>
<sequence>MSSTAESSPLSQSSVGSKARRVSRRGQIWSNFTEEVDATGYTTVICRECKQVFKHPSMASTLSYHWRKRHPNKEQPAAKLRRFDITLTPRTKSEKIQEALTSALAIPGYSISMFVHPLMRALFTALNSNVEV</sequence>
<accession>A0A915DV24</accession>
<proteinExistence type="predicted"/>
<dbReference type="SMART" id="SM00614">
    <property type="entry name" value="ZnF_BED"/>
    <property type="match status" value="1"/>
</dbReference>
<organism evidence="1 2">
    <name type="scientific">Ditylenchus dipsaci</name>
    <dbReference type="NCBI Taxonomy" id="166011"/>
    <lineage>
        <taxon>Eukaryota</taxon>
        <taxon>Metazoa</taxon>
        <taxon>Ecdysozoa</taxon>
        <taxon>Nematoda</taxon>
        <taxon>Chromadorea</taxon>
        <taxon>Rhabditida</taxon>
        <taxon>Tylenchina</taxon>
        <taxon>Tylenchomorpha</taxon>
        <taxon>Sphaerularioidea</taxon>
        <taxon>Anguinidae</taxon>
        <taxon>Anguininae</taxon>
        <taxon>Ditylenchus</taxon>
    </lineage>
</organism>
<evidence type="ECO:0000313" key="2">
    <source>
        <dbReference type="WBParaSite" id="jg23801"/>
    </source>
</evidence>
<keyword evidence="1" id="KW-1185">Reference proteome</keyword>
<dbReference type="AlphaFoldDB" id="A0A915DV24"/>
<reference evidence="2" key="1">
    <citation type="submission" date="2022-11" db="UniProtKB">
        <authorList>
            <consortium name="WormBaseParasite"/>
        </authorList>
    </citation>
    <scope>IDENTIFICATION</scope>
</reference>
<dbReference type="Proteomes" id="UP000887574">
    <property type="component" value="Unplaced"/>
</dbReference>
<protein>
    <submittedName>
        <fullName evidence="2">BED-type domain-containing protein</fullName>
    </submittedName>
</protein>
<dbReference type="WBParaSite" id="jg23801">
    <property type="protein sequence ID" value="jg23801"/>
    <property type="gene ID" value="jg23801"/>
</dbReference>